<feature type="domain" description="TRAPPC10/Trs130 N-terminal" evidence="7">
    <location>
        <begin position="17"/>
        <end position="327"/>
    </location>
</feature>
<dbReference type="EMBL" id="BLKM01000454">
    <property type="protein sequence ID" value="GFG33779.1"/>
    <property type="molecule type" value="Genomic_DNA"/>
</dbReference>
<dbReference type="OrthoDB" id="10256906at2759"/>
<evidence type="ECO:0000259" key="5">
    <source>
        <dbReference type="Pfam" id="PF11817"/>
    </source>
</evidence>
<keyword evidence="10" id="KW-1185">Reference proteome</keyword>
<name>A0A6L2PMG4_COPFO</name>
<accession>A0A6L2PMG4</accession>
<dbReference type="GO" id="GO:1990071">
    <property type="term" value="C:TRAPPII protein complex"/>
    <property type="evidence" value="ECO:0007669"/>
    <property type="project" value="InterPro"/>
</dbReference>
<comment type="caution">
    <text evidence="9">The sequence shown here is derived from an EMBL/GenBank/DDBJ whole genome shotgun (WGS) entry which is preliminary data.</text>
</comment>
<dbReference type="PANTHER" id="PTHR13251:SF3">
    <property type="entry name" value="TRAFFICKING PROTEIN PARTICLE COMPLEX SUBUNIT 10"/>
    <property type="match status" value="1"/>
</dbReference>
<dbReference type="SUPFAM" id="SSF48452">
    <property type="entry name" value="TPR-like"/>
    <property type="match status" value="1"/>
</dbReference>
<feature type="domain" description="TRAPPC10 Ig-like" evidence="8">
    <location>
        <begin position="785"/>
        <end position="904"/>
    </location>
</feature>
<feature type="compositionally biased region" description="Basic and acidic residues" evidence="4">
    <location>
        <begin position="1120"/>
        <end position="1133"/>
    </location>
</feature>
<evidence type="ECO:0000259" key="6">
    <source>
        <dbReference type="Pfam" id="PF12584"/>
    </source>
</evidence>
<organism evidence="9 10">
    <name type="scientific">Coptotermes formosanus</name>
    <name type="common">Formosan subterranean termite</name>
    <dbReference type="NCBI Taxonomy" id="36987"/>
    <lineage>
        <taxon>Eukaryota</taxon>
        <taxon>Metazoa</taxon>
        <taxon>Ecdysozoa</taxon>
        <taxon>Arthropoda</taxon>
        <taxon>Hexapoda</taxon>
        <taxon>Insecta</taxon>
        <taxon>Pterygota</taxon>
        <taxon>Neoptera</taxon>
        <taxon>Polyneoptera</taxon>
        <taxon>Dictyoptera</taxon>
        <taxon>Blattodea</taxon>
        <taxon>Blattoidea</taxon>
        <taxon>Termitoidae</taxon>
        <taxon>Rhinotermitidae</taxon>
        <taxon>Coptotermes</taxon>
    </lineage>
</organism>
<evidence type="ECO:0000313" key="9">
    <source>
        <dbReference type="EMBL" id="GFG33779.1"/>
    </source>
</evidence>
<gene>
    <name evidence="9" type="ORF">Cfor_05123</name>
</gene>
<feature type="region of interest" description="Disordered" evidence="4">
    <location>
        <begin position="1118"/>
        <end position="1159"/>
    </location>
</feature>
<keyword evidence="2" id="KW-0813">Transport</keyword>
<feature type="region of interest" description="Disordered" evidence="4">
    <location>
        <begin position="630"/>
        <end position="661"/>
    </location>
</feature>
<feature type="compositionally biased region" description="Basic and acidic residues" evidence="4">
    <location>
        <begin position="646"/>
        <end position="661"/>
    </location>
</feature>
<dbReference type="InterPro" id="IPR022233">
    <property type="entry name" value="TRAPPC10/Trs130_C"/>
</dbReference>
<feature type="domain" description="Trafficking protein particle complex subunit 11" evidence="5">
    <location>
        <begin position="424"/>
        <end position="539"/>
    </location>
</feature>
<dbReference type="Pfam" id="PF11817">
    <property type="entry name" value="Foie-gras_1"/>
    <property type="match status" value="1"/>
</dbReference>
<dbReference type="PANTHER" id="PTHR13251">
    <property type="entry name" value="EPILEPSY HOLOPROSENCEPHALY CANDIDATE 1/TMEM1"/>
    <property type="match status" value="1"/>
</dbReference>
<dbReference type="InParanoid" id="A0A6L2PMG4"/>
<evidence type="ECO:0000256" key="4">
    <source>
        <dbReference type="SAM" id="MobiDB-lite"/>
    </source>
</evidence>
<dbReference type="GO" id="GO:0006891">
    <property type="term" value="P:intra-Golgi vesicle-mediated transport"/>
    <property type="evidence" value="ECO:0007669"/>
    <property type="project" value="TreeGrafter"/>
</dbReference>
<protein>
    <submittedName>
        <fullName evidence="9">Uncharacterized protein</fullName>
    </submittedName>
</protein>
<dbReference type="InterPro" id="IPR021773">
    <property type="entry name" value="TPC11"/>
</dbReference>
<dbReference type="GO" id="GO:0034498">
    <property type="term" value="P:early endosome to Golgi transport"/>
    <property type="evidence" value="ECO:0007669"/>
    <property type="project" value="TreeGrafter"/>
</dbReference>
<proteinExistence type="predicted"/>
<feature type="domain" description="TRAPPC10/Trs130 C-terminal" evidence="6">
    <location>
        <begin position="1034"/>
        <end position="1163"/>
    </location>
</feature>
<dbReference type="InterPro" id="IPR011990">
    <property type="entry name" value="TPR-like_helical_dom_sf"/>
</dbReference>
<keyword evidence="3" id="KW-0333">Golgi apparatus</keyword>
<dbReference type="InterPro" id="IPR045126">
    <property type="entry name" value="TRAPPC10/Trs130"/>
</dbReference>
<comment type="subcellular location">
    <subcellularLocation>
        <location evidence="1">Golgi apparatus</location>
    </subcellularLocation>
</comment>
<evidence type="ECO:0000256" key="1">
    <source>
        <dbReference type="ARBA" id="ARBA00004555"/>
    </source>
</evidence>
<dbReference type="InterPro" id="IPR056917">
    <property type="entry name" value="Ig_TRAPPC10"/>
</dbReference>
<dbReference type="Pfam" id="PF23036">
    <property type="entry name" value="TRAPPC10_1st"/>
    <property type="match status" value="1"/>
</dbReference>
<sequence>MNGNDITAVAEICIMDCKPIITYAGDAALFSSLESSLVQALPQDPTEWRRSYGRAVKSVYVEASFISFSKDILPKQGDWHLIHQPIFHIFWTECVDVDVYKTTVREEIEVWLKTLSQHNIQDWMIVLVETYDIKKTNKLLPRTTVLDKIRSDFASKHGDRCLSVINPIRSESRSAESWRGLLARIRHLLLGAYNRTLIRFEEVIRDQRERRNELGWSFCQYFLLQEEMAFVLEMLGLYEEALVQYDELDALFTQFILNSNVGETPEWLSNFQCPFDSWPGLMLGQTVNQAQRSLLKECKASLLEFRSYLFSRQCAMLLLTFKPWEIAQRSLPFLHNCIKELEILEISAPPGAVACWVFLCSLEVLHTCERFNDSGQVEAYSLYTASLWAYARDKLRDLGQLCGLMPGNEPTSEQLHIVVGLSAGMGDSHGSAKEPTPTDKLKEALSSKEAFKKHYLELAELAMGTYKHIGRIRSARMIGRDLAAFYLQLGEMQKAAVFLADALKTFEEENWNHLAIQTHLELADCYREMNDKERFIKTSAVIASAPELDLPTRILYFDKIISMLEELQTESPLMTSLTDAFKIVSVEVNQNSNKVFIQDSTVEVTVVIDSCLPKQILCVQAAVSIEAAKDGKRQNEMPSACPQEQPAERKQSSGGKKQHEELKPANPALARLHMVEHLDYKQDKSLSSASIVSKNPKQFLRRTDSHGKYRKISNTPKGDFSSALLTENIILQPGRNEFIVKSKAQEKGLYRLGQLSLLLARNLELLSSTITPCVSFEVMREPSSLTLNKGEKDLLAGLEQEMVLTLCAGSYTIAKDAYLKLRTSRGLQMQVKSSEEPLSRDFKVPLPQSEPFQTLSILLRVLAELPPQKDAGTIEHKAITSFLQVTLQCPWMPQEKSITLHFQPPLMSSFRLHTAHTRKFVQVVVVGLNVQMLELSKPTLTVTGNHDVRLRSLNPTNGQKLASKGMNVSFMWQLDVGNIEDTCPIKTEFTVHYSPIIDLTKLISDGQTQLYHYNFDIIDYKTLFVVKSRIEPMKGSEFCRAGTMCHLQLHVQRVNASSHSSLMYEVLADQTMWAVCGRTAGVISLDTVDKQNVTLDVMPLIGGFLPLPLVRLSKYIPADQKTHSRDPNRKPEPSYHATSHPRLEPFSPGQVYNSSKAQQVHVLPSATVSSATDASLP</sequence>
<evidence type="ECO:0000259" key="8">
    <source>
        <dbReference type="Pfam" id="PF23604"/>
    </source>
</evidence>
<evidence type="ECO:0000256" key="2">
    <source>
        <dbReference type="ARBA" id="ARBA00022448"/>
    </source>
</evidence>
<dbReference type="GO" id="GO:0005829">
    <property type="term" value="C:cytosol"/>
    <property type="evidence" value="ECO:0007669"/>
    <property type="project" value="GOC"/>
</dbReference>
<evidence type="ECO:0000256" key="3">
    <source>
        <dbReference type="ARBA" id="ARBA00023034"/>
    </source>
</evidence>
<dbReference type="AlphaFoldDB" id="A0A6L2PMG4"/>
<dbReference type="Pfam" id="PF23604">
    <property type="entry name" value="Ig_TRAPPC10"/>
    <property type="match status" value="1"/>
</dbReference>
<dbReference type="Proteomes" id="UP000502823">
    <property type="component" value="Unassembled WGS sequence"/>
</dbReference>
<dbReference type="FunCoup" id="A0A6L2PMG4">
    <property type="interactions" value="1006"/>
</dbReference>
<dbReference type="InterPro" id="IPR056913">
    <property type="entry name" value="TRAPPC10/Trs130_N"/>
</dbReference>
<reference evidence="10" key="1">
    <citation type="submission" date="2020-01" db="EMBL/GenBank/DDBJ databases">
        <title>Draft genome sequence of the Termite Coptotermes fromosanus.</title>
        <authorList>
            <person name="Itakura S."/>
            <person name="Yosikawa Y."/>
            <person name="Umezawa K."/>
        </authorList>
    </citation>
    <scope>NUCLEOTIDE SEQUENCE [LARGE SCALE GENOMIC DNA]</scope>
</reference>
<dbReference type="Pfam" id="PF12584">
    <property type="entry name" value="TRAPPC10"/>
    <property type="match status" value="1"/>
</dbReference>
<evidence type="ECO:0000259" key="7">
    <source>
        <dbReference type="Pfam" id="PF23036"/>
    </source>
</evidence>
<evidence type="ECO:0000313" key="10">
    <source>
        <dbReference type="Proteomes" id="UP000502823"/>
    </source>
</evidence>